<comment type="caution">
    <text evidence="1">The sequence shown here is derived from an EMBL/GenBank/DDBJ whole genome shotgun (WGS) entry which is preliminary data.</text>
</comment>
<proteinExistence type="predicted"/>
<reference evidence="1 2" key="1">
    <citation type="journal article" date="2019" name="Int. J. Syst. Evol. Microbiol.">
        <title>The Global Catalogue of Microorganisms (GCM) 10K type strain sequencing project: providing services to taxonomists for standard genome sequencing and annotation.</title>
        <authorList>
            <consortium name="The Broad Institute Genomics Platform"/>
            <consortium name="The Broad Institute Genome Sequencing Center for Infectious Disease"/>
            <person name="Wu L."/>
            <person name="Ma J."/>
        </authorList>
    </citation>
    <scope>NUCLEOTIDE SEQUENCE [LARGE SCALE GENOMIC DNA]</scope>
    <source>
        <strain evidence="1 2">JCM 4505</strain>
    </source>
</reference>
<evidence type="ECO:0008006" key="3">
    <source>
        <dbReference type="Google" id="ProtNLM"/>
    </source>
</evidence>
<gene>
    <name evidence="1" type="ORF">GCM10010302_26760</name>
</gene>
<name>A0ABN0VCI7_9ACTN</name>
<keyword evidence="2" id="KW-1185">Reference proteome</keyword>
<dbReference type="RefSeq" id="WP_344157700.1">
    <property type="nucleotide sequence ID" value="NZ_BAAABV010000015.1"/>
</dbReference>
<evidence type="ECO:0000313" key="1">
    <source>
        <dbReference type="EMBL" id="GAA0287041.1"/>
    </source>
</evidence>
<dbReference type="Proteomes" id="UP001501867">
    <property type="component" value="Unassembled WGS sequence"/>
</dbReference>
<sequence length="51" mass="5864">MSGIQLRLPTGYAVTLDQRRLRAAQIRADRKRRANAQQWHQLAADFMRGIG</sequence>
<accession>A0ABN0VCI7</accession>
<protein>
    <recommendedName>
        <fullName evidence="3">Transposase</fullName>
    </recommendedName>
</protein>
<evidence type="ECO:0000313" key="2">
    <source>
        <dbReference type="Proteomes" id="UP001501867"/>
    </source>
</evidence>
<dbReference type="EMBL" id="BAAABV010000015">
    <property type="protein sequence ID" value="GAA0287041.1"/>
    <property type="molecule type" value="Genomic_DNA"/>
</dbReference>
<organism evidence="1 2">
    <name type="scientific">Streptomyces polychromogenes</name>
    <dbReference type="NCBI Taxonomy" id="67342"/>
    <lineage>
        <taxon>Bacteria</taxon>
        <taxon>Bacillati</taxon>
        <taxon>Actinomycetota</taxon>
        <taxon>Actinomycetes</taxon>
        <taxon>Kitasatosporales</taxon>
        <taxon>Streptomycetaceae</taxon>
        <taxon>Streptomyces</taxon>
    </lineage>
</organism>